<dbReference type="Pfam" id="PF14270">
    <property type="entry name" value="DUF4358"/>
    <property type="match status" value="1"/>
</dbReference>
<comment type="caution">
    <text evidence="1">The sequence shown here is derived from an EMBL/GenBank/DDBJ whole genome shotgun (WGS) entry which is preliminary data.</text>
</comment>
<reference evidence="1" key="2">
    <citation type="journal article" date="2021" name="Sci. Rep.">
        <title>The distribution of antibiotic resistance genes in chicken gut microbiota commensals.</title>
        <authorList>
            <person name="Juricova H."/>
            <person name="Matiasovicova J."/>
            <person name="Kubasova T."/>
            <person name="Cejkova D."/>
            <person name="Rychlik I."/>
        </authorList>
    </citation>
    <scope>NUCLEOTIDE SEQUENCE</scope>
    <source>
        <strain evidence="1">An420c</strain>
    </source>
</reference>
<dbReference type="RefSeq" id="WP_204908814.1">
    <property type="nucleotide sequence ID" value="NZ_JACJLV010000017.1"/>
</dbReference>
<accession>A0A939BCH0</accession>
<sequence>MGVHKDGRLDLLNILKYFMVLVFIGYIVFLLSRESADDVPIKTLEENTLAVISQEGMDKGTTQDLKRFYGLNVQDLDGAALYIPNDIMSVDELLIVKMKDESQAEQIEAAAEQRLETQKTSFEGYGVNQTKLLNAAILDTRGNYFLFVVSKDADKALEAFKKSL</sequence>
<gene>
    <name evidence="1" type="ORF">H6A13_06565</name>
</gene>
<dbReference type="EMBL" id="JACJLV010000017">
    <property type="protein sequence ID" value="MBM6826767.1"/>
    <property type="molecule type" value="Genomic_DNA"/>
</dbReference>
<evidence type="ECO:0000313" key="2">
    <source>
        <dbReference type="Proteomes" id="UP000713880"/>
    </source>
</evidence>
<reference evidence="1" key="1">
    <citation type="submission" date="2020-08" db="EMBL/GenBank/DDBJ databases">
        <authorList>
            <person name="Cejkova D."/>
            <person name="Kubasova T."/>
            <person name="Jahodarova E."/>
            <person name="Rychlik I."/>
        </authorList>
    </citation>
    <scope>NUCLEOTIDE SEQUENCE</scope>
    <source>
        <strain evidence="1">An420c</strain>
    </source>
</reference>
<keyword evidence="2" id="KW-1185">Reference proteome</keyword>
<dbReference type="AlphaFoldDB" id="A0A939BCH0"/>
<proteinExistence type="predicted"/>
<organism evidence="1 2">
    <name type="scientific">Mordavella massiliensis</name>
    <dbReference type="NCBI Taxonomy" id="1871024"/>
    <lineage>
        <taxon>Bacteria</taxon>
        <taxon>Bacillati</taxon>
        <taxon>Bacillota</taxon>
        <taxon>Clostridia</taxon>
        <taxon>Eubacteriales</taxon>
        <taxon>Clostridiaceae</taxon>
        <taxon>Mordavella</taxon>
    </lineage>
</organism>
<evidence type="ECO:0000313" key="1">
    <source>
        <dbReference type="EMBL" id="MBM6826767.1"/>
    </source>
</evidence>
<dbReference type="InterPro" id="IPR025648">
    <property type="entry name" value="DUF4358"/>
</dbReference>
<name>A0A939BCH0_9CLOT</name>
<protein>
    <submittedName>
        <fullName evidence="1">DUF4358 domain-containing protein</fullName>
    </submittedName>
</protein>
<dbReference type="Proteomes" id="UP000713880">
    <property type="component" value="Unassembled WGS sequence"/>
</dbReference>